<sequence length="383" mass="41951">MFSSSIEWTSPAQNALLRQTATFGASPSSASLSSLRSNSNWIIVASLPGNMARKARMNISDTDRVKSSPIANFFSTPPSKKRPATSDDDELDVEAKSAEKKSKTETKPIEIPDSEDEDVIQTKARKSLKPRVIADSEDDESDQILDSPHDKASSISSGKLGKSSLTTVPVLSPIPHASTSITPLKQQFDLGINLDSPFNESVSKHLGTTENDAPSPTAAQQKSQSSGLFSEMSLDMMSTKDRDDTGKSEHLSMSAQSPYAGSSETDDPVLAGAKKNLQKAHDLGVADHYVTQSTGQRRRSKKATRNADPNNPFEQNIQIKCDECANVTIDPLPRFDERDGCYVRRQIICYKCKENGREKKYHPTHTPVDGRDTIREQNVPNRA</sequence>
<dbReference type="Proteomes" id="UP000503462">
    <property type="component" value="Chromosome 3"/>
</dbReference>
<feature type="compositionally biased region" description="Polar residues" evidence="1">
    <location>
        <begin position="251"/>
        <end position="263"/>
    </location>
</feature>
<feature type="compositionally biased region" description="Low complexity" evidence="1">
    <location>
        <begin position="153"/>
        <end position="167"/>
    </location>
</feature>
<keyword evidence="3" id="KW-1185">Reference proteome</keyword>
<evidence type="ECO:0000313" key="3">
    <source>
        <dbReference type="Proteomes" id="UP000503462"/>
    </source>
</evidence>
<feature type="region of interest" description="Disordered" evidence="1">
    <location>
        <begin position="69"/>
        <end position="180"/>
    </location>
</feature>
<dbReference type="EMBL" id="CP051141">
    <property type="protein sequence ID" value="QIW99604.1"/>
    <property type="molecule type" value="Genomic_DNA"/>
</dbReference>
<feature type="compositionally biased region" description="Basic and acidic residues" evidence="1">
    <location>
        <begin position="238"/>
        <end position="250"/>
    </location>
</feature>
<feature type="region of interest" description="Disordered" evidence="1">
    <location>
        <begin position="194"/>
        <end position="314"/>
    </location>
</feature>
<dbReference type="AlphaFoldDB" id="A0A6H0XY69"/>
<protein>
    <submittedName>
        <fullName evidence="2">Uncharacterized protein</fullName>
    </submittedName>
</protein>
<evidence type="ECO:0000313" key="2">
    <source>
        <dbReference type="EMBL" id="QIW99604.1"/>
    </source>
</evidence>
<reference evidence="2 3" key="1">
    <citation type="journal article" date="2016" name="Sci. Rep.">
        <title>Peltaster fructicola genome reveals evolution from an invasive phytopathogen to an ectophytic parasite.</title>
        <authorList>
            <person name="Xu C."/>
            <person name="Chen H."/>
            <person name="Gleason M.L."/>
            <person name="Xu J.R."/>
            <person name="Liu H."/>
            <person name="Zhang R."/>
            <person name="Sun G."/>
        </authorList>
    </citation>
    <scope>NUCLEOTIDE SEQUENCE [LARGE SCALE GENOMIC DNA]</scope>
    <source>
        <strain evidence="2 3">LNHT1506</strain>
    </source>
</reference>
<evidence type="ECO:0000256" key="1">
    <source>
        <dbReference type="SAM" id="MobiDB-lite"/>
    </source>
</evidence>
<feature type="compositionally biased region" description="Polar residues" evidence="1">
    <location>
        <begin position="69"/>
        <end position="78"/>
    </location>
</feature>
<feature type="compositionally biased region" description="Basic and acidic residues" evidence="1">
    <location>
        <begin position="93"/>
        <end position="110"/>
    </location>
</feature>
<organism evidence="2 3">
    <name type="scientific">Peltaster fructicola</name>
    <dbReference type="NCBI Taxonomy" id="286661"/>
    <lineage>
        <taxon>Eukaryota</taxon>
        <taxon>Fungi</taxon>
        <taxon>Dikarya</taxon>
        <taxon>Ascomycota</taxon>
        <taxon>Pezizomycotina</taxon>
        <taxon>Dothideomycetes</taxon>
        <taxon>Dothideomycetes incertae sedis</taxon>
        <taxon>Peltaster</taxon>
    </lineage>
</organism>
<gene>
    <name evidence="2" type="ORF">AMS68_005122</name>
</gene>
<feature type="compositionally biased region" description="Polar residues" evidence="1">
    <location>
        <begin position="196"/>
        <end position="228"/>
    </location>
</feature>
<name>A0A6H0XY69_9PEZI</name>
<proteinExistence type="predicted"/>
<feature type="region of interest" description="Disordered" evidence="1">
    <location>
        <begin position="359"/>
        <end position="383"/>
    </location>
</feature>
<accession>A0A6H0XY69</accession>